<dbReference type="EMBL" id="NIHM01000001">
    <property type="protein sequence ID" value="PLT58021.1"/>
    <property type="molecule type" value="Genomic_DNA"/>
</dbReference>
<feature type="transmembrane region" description="Helical" evidence="6">
    <location>
        <begin position="402"/>
        <end position="430"/>
    </location>
</feature>
<dbReference type="AlphaFoldDB" id="A0A2N5NM93"/>
<feature type="transmembrane region" description="Helical" evidence="6">
    <location>
        <begin position="20"/>
        <end position="42"/>
    </location>
</feature>
<dbReference type="GO" id="GO:0051301">
    <property type="term" value="P:cell division"/>
    <property type="evidence" value="ECO:0007669"/>
    <property type="project" value="UniProtKB-KW"/>
</dbReference>
<keyword evidence="5 6" id="KW-0472">Membrane</keyword>
<evidence type="ECO:0000313" key="8">
    <source>
        <dbReference type="EMBL" id="PLT58021.1"/>
    </source>
</evidence>
<comment type="caution">
    <text evidence="8">The sequence shown here is derived from an EMBL/GenBank/DDBJ whole genome shotgun (WGS) entry which is preliminary data.</text>
</comment>
<keyword evidence="2" id="KW-1003">Cell membrane</keyword>
<dbReference type="RefSeq" id="WP_101878884.1">
    <property type="nucleotide sequence ID" value="NZ_NIHM01000001.1"/>
</dbReference>
<protein>
    <submittedName>
        <fullName evidence="8">Cell division protein FtsX</fullName>
    </submittedName>
</protein>
<dbReference type="Proteomes" id="UP000234849">
    <property type="component" value="Unassembled WGS sequence"/>
</dbReference>
<dbReference type="Pfam" id="PF02687">
    <property type="entry name" value="FtsX"/>
    <property type="match status" value="1"/>
</dbReference>
<dbReference type="GO" id="GO:0005886">
    <property type="term" value="C:plasma membrane"/>
    <property type="evidence" value="ECO:0007669"/>
    <property type="project" value="UniProtKB-SubCell"/>
</dbReference>
<keyword evidence="4 6" id="KW-1133">Transmembrane helix</keyword>
<dbReference type="GO" id="GO:0022857">
    <property type="term" value="F:transmembrane transporter activity"/>
    <property type="evidence" value="ECO:0007669"/>
    <property type="project" value="TreeGrafter"/>
</dbReference>
<dbReference type="InterPro" id="IPR003838">
    <property type="entry name" value="ABC3_permease_C"/>
</dbReference>
<keyword evidence="8" id="KW-0131">Cell cycle</keyword>
<evidence type="ECO:0000256" key="1">
    <source>
        <dbReference type="ARBA" id="ARBA00004651"/>
    </source>
</evidence>
<evidence type="ECO:0000256" key="4">
    <source>
        <dbReference type="ARBA" id="ARBA00022989"/>
    </source>
</evidence>
<evidence type="ECO:0000256" key="6">
    <source>
        <dbReference type="SAM" id="Phobius"/>
    </source>
</evidence>
<name>A0A2N5NM93_MEDGN</name>
<evidence type="ECO:0000259" key="7">
    <source>
        <dbReference type="Pfam" id="PF02687"/>
    </source>
</evidence>
<dbReference type="PANTHER" id="PTHR30572:SF9">
    <property type="entry name" value="ABC TRANSPORTER PERMEASE PROTEIN"/>
    <property type="match status" value="1"/>
</dbReference>
<accession>A0A2N5NM93</accession>
<evidence type="ECO:0000256" key="2">
    <source>
        <dbReference type="ARBA" id="ARBA00022475"/>
    </source>
</evidence>
<feature type="transmembrane region" description="Helical" evidence="6">
    <location>
        <begin position="306"/>
        <end position="326"/>
    </location>
</feature>
<evidence type="ECO:0000313" key="9">
    <source>
        <dbReference type="Proteomes" id="UP000234849"/>
    </source>
</evidence>
<dbReference type="PANTHER" id="PTHR30572">
    <property type="entry name" value="MEMBRANE COMPONENT OF TRANSPORTER-RELATED"/>
    <property type="match status" value="1"/>
</dbReference>
<proteinExistence type="predicted"/>
<evidence type="ECO:0000256" key="5">
    <source>
        <dbReference type="ARBA" id="ARBA00023136"/>
    </source>
</evidence>
<comment type="subcellular location">
    <subcellularLocation>
        <location evidence="1">Cell membrane</location>
        <topology evidence="1">Multi-pass membrane protein</topology>
    </subcellularLocation>
</comment>
<evidence type="ECO:0000256" key="3">
    <source>
        <dbReference type="ARBA" id="ARBA00022692"/>
    </source>
</evidence>
<keyword evidence="8" id="KW-0132">Cell division</keyword>
<keyword evidence="3 6" id="KW-0812">Transmembrane</keyword>
<reference evidence="8 9" key="1">
    <citation type="journal article" date="2017" name="Genome Med.">
        <title>A novel Ruminococcus gnavus clade enriched in inflammatory bowel disease patients.</title>
        <authorList>
            <person name="Hall A.B."/>
            <person name="Yassour M."/>
            <person name="Sauk J."/>
            <person name="Garner A."/>
            <person name="Jiang X."/>
            <person name="Arthur T."/>
            <person name="Lagoudas G.K."/>
            <person name="Vatanen T."/>
            <person name="Fornelos N."/>
            <person name="Wilson R."/>
            <person name="Bertha M."/>
            <person name="Cohen M."/>
            <person name="Garber J."/>
            <person name="Khalili H."/>
            <person name="Gevers D."/>
            <person name="Ananthakrishnan A.N."/>
            <person name="Kugathasan S."/>
            <person name="Lander E.S."/>
            <person name="Blainey P."/>
            <person name="Vlamakis H."/>
            <person name="Xavier R.J."/>
            <person name="Huttenhower C."/>
        </authorList>
    </citation>
    <scope>NUCLEOTIDE SEQUENCE [LARGE SCALE GENOMIC DNA]</scope>
    <source>
        <strain evidence="8 9">RJX1118</strain>
    </source>
</reference>
<organism evidence="8 9">
    <name type="scientific">Mediterraneibacter gnavus</name>
    <name type="common">Ruminococcus gnavus</name>
    <dbReference type="NCBI Taxonomy" id="33038"/>
    <lineage>
        <taxon>Bacteria</taxon>
        <taxon>Bacillati</taxon>
        <taxon>Bacillota</taxon>
        <taxon>Clostridia</taxon>
        <taxon>Lachnospirales</taxon>
        <taxon>Lachnospiraceae</taxon>
        <taxon>Mediterraneibacter</taxon>
    </lineage>
</organism>
<feature type="transmembrane region" description="Helical" evidence="6">
    <location>
        <begin position="354"/>
        <end position="377"/>
    </location>
</feature>
<feature type="domain" description="ABC3 transporter permease C-terminal" evidence="7">
    <location>
        <begin position="309"/>
        <end position="429"/>
    </location>
</feature>
<dbReference type="InterPro" id="IPR050250">
    <property type="entry name" value="Macrolide_Exporter_MacB"/>
</dbReference>
<gene>
    <name evidence="8" type="ORF">CDL18_00025</name>
</gene>
<sequence>MNVGKRAFLYLTRKKGKNLLLGIVFLLISFSLLTGSAVYLGIRQVSEDLRSDIGASFNIRPYEQFDVNNGQVSSKGTPVMDEQSIRRVISIVGKELKCYNTEHSGYVKGENLSFLAGTGHSEESNMGTVKAVRDSSLCQAFLDEEYELAEGEHIRSEDNGKILISKALAEQNNLAVGDKITLTHAKLGSDDGVYTDLMKEKSAYETVEIKGIYDIKNASDNALNPTAKKAENLIFSDSQLLINLQEQEQGVYEGEISFFIADPLHLDKMVSEIKGIDSIAWNNHVINTNDFKYSKIAEQLQSMQKIVVALLAVAAVLGFLVFMLILTFRIRGRMQEAGILLAVGKPKQQIIGQFLIEAMILLWIGFLVAIIIFLPLADTLNSLLFDFITQSTIHKNYLQPDFLHFVILLILENLGVLLTVLVCSGVILSLKPKEILTKMS</sequence>